<evidence type="ECO:0000313" key="1">
    <source>
        <dbReference type="EMBL" id="KFD67514.1"/>
    </source>
</evidence>
<accession>A0A085NDG8</accession>
<proteinExistence type="predicted"/>
<dbReference type="AlphaFoldDB" id="A0A085NDG8"/>
<name>A0A085NDG8_9BILA</name>
<dbReference type="Proteomes" id="UP000030758">
    <property type="component" value="Unassembled WGS sequence"/>
</dbReference>
<reference evidence="1" key="1">
    <citation type="journal article" date="2014" name="Nat. Genet.">
        <title>Genome and transcriptome of the porcine whipworm Trichuris suis.</title>
        <authorList>
            <person name="Jex A.R."/>
            <person name="Nejsum P."/>
            <person name="Schwarz E.M."/>
            <person name="Hu L."/>
            <person name="Young N.D."/>
            <person name="Hall R.S."/>
            <person name="Korhonen P.K."/>
            <person name="Liao S."/>
            <person name="Thamsborg S."/>
            <person name="Xia J."/>
            <person name="Xu P."/>
            <person name="Wang S."/>
            <person name="Scheerlinck J.P."/>
            <person name="Hofmann A."/>
            <person name="Sternberg P.W."/>
            <person name="Wang J."/>
            <person name="Gasser R.B."/>
        </authorList>
    </citation>
    <scope>NUCLEOTIDE SEQUENCE [LARGE SCALE GENOMIC DNA]</scope>
    <source>
        <strain evidence="1">DCEP-RM93F</strain>
    </source>
</reference>
<sequence length="260" mass="28699">MLPRHLNFPRLFLIATVHGRTNLSVLLSSFHHAADYALFNVLWNNNFSFQLSEQQWIALSTYPCLSVSEIMEPYSFAPQLHDGDIVLLLYVATQCNLHIVASAITTNRSVTTANATRAASGTDVITAYSAAIWKDEFIFPNSSPVGGVYAVIEGCYVAPTCSCIWFGCEIAVSATAWSRRCCAAALLTNSDPATPKPQPEDQNYSVNAATCYNAKCYDMRGKEVLRCIQLRYQLTQRCATFVVLSGSERKYVTTLEPLPG</sequence>
<protein>
    <submittedName>
        <fullName evidence="1">Uncharacterized protein</fullName>
    </submittedName>
</protein>
<dbReference type="EMBL" id="KL367514">
    <property type="protein sequence ID" value="KFD67514.1"/>
    <property type="molecule type" value="Genomic_DNA"/>
</dbReference>
<organism evidence="1">
    <name type="scientific">Trichuris suis</name>
    <name type="common">pig whipworm</name>
    <dbReference type="NCBI Taxonomy" id="68888"/>
    <lineage>
        <taxon>Eukaryota</taxon>
        <taxon>Metazoa</taxon>
        <taxon>Ecdysozoa</taxon>
        <taxon>Nematoda</taxon>
        <taxon>Enoplea</taxon>
        <taxon>Dorylaimia</taxon>
        <taxon>Trichinellida</taxon>
        <taxon>Trichuridae</taxon>
        <taxon>Trichuris</taxon>
    </lineage>
</organism>
<gene>
    <name evidence="1" type="ORF">M514_12089</name>
</gene>